<dbReference type="Proteomes" id="UP000465304">
    <property type="component" value="Unassembled WGS sequence"/>
</dbReference>
<dbReference type="Pfam" id="PF09490">
    <property type="entry name" value="CbtA"/>
    <property type="match status" value="1"/>
</dbReference>
<feature type="transmembrane region" description="Helical" evidence="1">
    <location>
        <begin position="104"/>
        <end position="127"/>
    </location>
</feature>
<keyword evidence="3" id="KW-1185">Reference proteome</keyword>
<feature type="transmembrane region" description="Helical" evidence="1">
    <location>
        <begin position="69"/>
        <end position="92"/>
    </location>
</feature>
<feature type="transmembrane region" description="Helical" evidence="1">
    <location>
        <begin position="180"/>
        <end position="198"/>
    </location>
</feature>
<evidence type="ECO:0000256" key="1">
    <source>
        <dbReference type="SAM" id="Phobius"/>
    </source>
</evidence>
<organism evidence="2 3">
    <name type="scientific">Mycolicibacterium hippocampi</name>
    <dbReference type="NCBI Taxonomy" id="659824"/>
    <lineage>
        <taxon>Bacteria</taxon>
        <taxon>Bacillati</taxon>
        <taxon>Actinomycetota</taxon>
        <taxon>Actinomycetes</taxon>
        <taxon>Mycobacteriales</taxon>
        <taxon>Mycobacteriaceae</taxon>
        <taxon>Mycolicibacterium</taxon>
    </lineage>
</organism>
<dbReference type="AlphaFoldDB" id="A0A7I9ZJ54"/>
<evidence type="ECO:0000313" key="2">
    <source>
        <dbReference type="EMBL" id="GFH01041.1"/>
    </source>
</evidence>
<gene>
    <name evidence="2" type="ORF">MHIP_15240</name>
</gene>
<feature type="transmembrane region" description="Helical" evidence="1">
    <location>
        <begin position="147"/>
        <end position="168"/>
    </location>
</feature>
<keyword evidence="1" id="KW-1133">Transmembrane helix</keyword>
<keyword evidence="1" id="KW-0472">Membrane</keyword>
<accession>A0A7I9ZJ54</accession>
<feature type="transmembrane region" description="Helical" evidence="1">
    <location>
        <begin position="230"/>
        <end position="251"/>
    </location>
</feature>
<dbReference type="EMBL" id="BLLB01000002">
    <property type="protein sequence ID" value="GFH01041.1"/>
    <property type="molecule type" value="Genomic_DNA"/>
</dbReference>
<name>A0A7I9ZJ54_9MYCO</name>
<comment type="caution">
    <text evidence="2">The sequence shown here is derived from an EMBL/GenBank/DDBJ whole genome shotgun (WGS) entry which is preliminary data.</text>
</comment>
<sequence>MQKLIGIGAGAGAVAGLAAFGYARVQVAPLIRQAIDYEEERSHALSEMAGEHDHGHGHELFTRAVQENVGAGVGVIGFGVVVGILFAVAYAVLSTSLAGRGRSVDSTCLSTCLGMAGFLTVSLAPFIFYPGNPPGVGQEVTSGHRTVAYLVLLIASVAAASVLAAVALRYAPRVGTWTSVIAACWSYVGVIALAATILPKVHEVPDALVDGTGSLLFPGFPADLLYNFRLHSVLTAAVMWMVLATAFAVAVSRASSARTSPAVKEVVHGGR</sequence>
<evidence type="ECO:0008006" key="4">
    <source>
        <dbReference type="Google" id="ProtNLM"/>
    </source>
</evidence>
<protein>
    <recommendedName>
        <fullName evidence="4">Cobalt transporter</fullName>
    </recommendedName>
</protein>
<proteinExistence type="predicted"/>
<evidence type="ECO:0000313" key="3">
    <source>
        <dbReference type="Proteomes" id="UP000465304"/>
    </source>
</evidence>
<keyword evidence="1" id="KW-0812">Transmembrane</keyword>
<dbReference type="InterPro" id="IPR012666">
    <property type="entry name" value="CbtA_put"/>
</dbReference>
<reference evidence="2 3" key="1">
    <citation type="journal article" date="2019" name="Emerg. Microbes Infect.">
        <title>Comprehensive subspecies identification of 175 nontuberculous mycobacteria species based on 7547 genomic profiles.</title>
        <authorList>
            <person name="Matsumoto Y."/>
            <person name="Kinjo T."/>
            <person name="Motooka D."/>
            <person name="Nabeya D."/>
            <person name="Jung N."/>
            <person name="Uechi K."/>
            <person name="Horii T."/>
            <person name="Iida T."/>
            <person name="Fujita J."/>
            <person name="Nakamura S."/>
        </authorList>
    </citation>
    <scope>NUCLEOTIDE SEQUENCE [LARGE SCALE GENOMIC DNA]</scope>
    <source>
        <strain evidence="2 3">JCM 30996</strain>
    </source>
</reference>
<dbReference type="RefSeq" id="WP_163887895.1">
    <property type="nucleotide sequence ID" value="NZ_BLLB01000002.1"/>
</dbReference>